<name>A0A1H1N077_9ACTN</name>
<evidence type="ECO:0000313" key="2">
    <source>
        <dbReference type="EMBL" id="SDR92463.1"/>
    </source>
</evidence>
<dbReference type="OrthoDB" id="3193312at2"/>
<feature type="transmembrane region" description="Helical" evidence="1">
    <location>
        <begin position="44"/>
        <end position="64"/>
    </location>
</feature>
<feature type="transmembrane region" description="Helical" evidence="1">
    <location>
        <begin position="168"/>
        <end position="189"/>
    </location>
</feature>
<organism evidence="2 3">
    <name type="scientific">Parafannyhessea umbonata</name>
    <dbReference type="NCBI Taxonomy" id="604330"/>
    <lineage>
        <taxon>Bacteria</taxon>
        <taxon>Bacillati</taxon>
        <taxon>Actinomycetota</taxon>
        <taxon>Coriobacteriia</taxon>
        <taxon>Coriobacteriales</taxon>
        <taxon>Atopobiaceae</taxon>
        <taxon>Parafannyhessea</taxon>
    </lineage>
</organism>
<keyword evidence="1" id="KW-1133">Transmembrane helix</keyword>
<dbReference type="AlphaFoldDB" id="A0A1H1N077"/>
<keyword evidence="1" id="KW-0812">Transmembrane</keyword>
<feature type="transmembrane region" description="Helical" evidence="1">
    <location>
        <begin position="76"/>
        <end position="97"/>
    </location>
</feature>
<feature type="transmembrane region" description="Helical" evidence="1">
    <location>
        <begin position="12"/>
        <end position="32"/>
    </location>
</feature>
<dbReference type="RefSeq" id="WP_090863440.1">
    <property type="nucleotide sequence ID" value="NZ_LT629759.1"/>
</dbReference>
<reference evidence="3" key="1">
    <citation type="submission" date="2016-10" db="EMBL/GenBank/DDBJ databases">
        <authorList>
            <person name="Varghese N."/>
            <person name="Submissions S."/>
        </authorList>
    </citation>
    <scope>NUCLEOTIDE SEQUENCE [LARGE SCALE GENOMIC DNA]</scope>
    <source>
        <strain evidence="3">DSM 22620</strain>
    </source>
</reference>
<sequence length="190" mass="19271">MGGVAFEQMRQGHWLMAACCALYLAWWAIFFWPKVGGGEAQGPLRVVGVVSILGAVVCGVWGATRACGGAATLAPGGAALGCTVGSVALYLVLLAVTQRVFGRQPTTELVLFVAWLGMEALCALALGRAGQAGAATLVALLAVVGFAVSLVCYVLYYRLGALPSFVDGCIPLALIGVASVVIAGCLPAVA</sequence>
<keyword evidence="1" id="KW-0472">Membrane</keyword>
<proteinExistence type="predicted"/>
<dbReference type="Proteomes" id="UP000199480">
    <property type="component" value="Chromosome I"/>
</dbReference>
<dbReference type="EMBL" id="LT629759">
    <property type="protein sequence ID" value="SDR92463.1"/>
    <property type="molecule type" value="Genomic_DNA"/>
</dbReference>
<feature type="transmembrane region" description="Helical" evidence="1">
    <location>
        <begin position="132"/>
        <end position="156"/>
    </location>
</feature>
<accession>A0A1H1N077</accession>
<feature type="transmembrane region" description="Helical" evidence="1">
    <location>
        <begin position="109"/>
        <end position="126"/>
    </location>
</feature>
<protein>
    <submittedName>
        <fullName evidence="2">Uncharacterized protein</fullName>
    </submittedName>
</protein>
<dbReference type="GeneID" id="78500981"/>
<evidence type="ECO:0000256" key="1">
    <source>
        <dbReference type="SAM" id="Phobius"/>
    </source>
</evidence>
<gene>
    <name evidence="2" type="ORF">SAMN04489857_1646</name>
</gene>
<evidence type="ECO:0000313" key="3">
    <source>
        <dbReference type="Proteomes" id="UP000199480"/>
    </source>
</evidence>